<dbReference type="AlphaFoldDB" id="A0AAV2ZD02"/>
<proteinExistence type="predicted"/>
<dbReference type="EMBL" id="DAKRPA010000006">
    <property type="protein sequence ID" value="DBA04612.1"/>
    <property type="molecule type" value="Genomic_DNA"/>
</dbReference>
<evidence type="ECO:0000313" key="2">
    <source>
        <dbReference type="Proteomes" id="UP001146120"/>
    </source>
</evidence>
<protein>
    <recommendedName>
        <fullName evidence="3">LAGLIDADG endonuclease</fullName>
    </recommendedName>
</protein>
<accession>A0AAV2ZD02</accession>
<reference evidence="1" key="2">
    <citation type="journal article" date="2023" name="Microbiol Resour">
        <title>Decontamination and Annotation of the Draft Genome Sequence of the Oomycete Lagenidium giganteum ARSEF 373.</title>
        <authorList>
            <person name="Morgan W.R."/>
            <person name="Tartar A."/>
        </authorList>
    </citation>
    <scope>NUCLEOTIDE SEQUENCE</scope>
    <source>
        <strain evidence="1">ARSEF 373</strain>
    </source>
</reference>
<gene>
    <name evidence="1" type="ORF">N0F65_012195</name>
</gene>
<name>A0AAV2ZD02_9STRA</name>
<reference evidence="1" key="1">
    <citation type="submission" date="2022-11" db="EMBL/GenBank/DDBJ databases">
        <authorList>
            <person name="Morgan W.R."/>
            <person name="Tartar A."/>
        </authorList>
    </citation>
    <scope>NUCLEOTIDE SEQUENCE</scope>
    <source>
        <strain evidence="1">ARSEF 373</strain>
    </source>
</reference>
<evidence type="ECO:0000313" key="1">
    <source>
        <dbReference type="EMBL" id="DBA04612.1"/>
    </source>
</evidence>
<sequence>MPLKKSLSNVDLSFTSTAASNVSADDDSFEDWMYWQRDLDNENSWTRVYGVLENEFLWLFQGEKSSKTLLIQIAVASVEESGDRQLRIVDPNGEDLEISLFDRQTFHLWKMRLHDAAVLTTAHFRAFAIEVKDLPRGSQYRGSLVTYRRVRKRAKCKAALDWMAKQWKKRVSICK</sequence>
<evidence type="ECO:0008006" key="3">
    <source>
        <dbReference type="Google" id="ProtNLM"/>
    </source>
</evidence>
<keyword evidence="2" id="KW-1185">Reference proteome</keyword>
<dbReference type="Proteomes" id="UP001146120">
    <property type="component" value="Unassembled WGS sequence"/>
</dbReference>
<dbReference type="SUPFAM" id="SSF50729">
    <property type="entry name" value="PH domain-like"/>
    <property type="match status" value="1"/>
</dbReference>
<organism evidence="1 2">
    <name type="scientific">Lagenidium giganteum</name>
    <dbReference type="NCBI Taxonomy" id="4803"/>
    <lineage>
        <taxon>Eukaryota</taxon>
        <taxon>Sar</taxon>
        <taxon>Stramenopiles</taxon>
        <taxon>Oomycota</taxon>
        <taxon>Peronosporomycetes</taxon>
        <taxon>Pythiales</taxon>
        <taxon>Pythiaceae</taxon>
    </lineage>
</organism>
<comment type="caution">
    <text evidence="1">The sequence shown here is derived from an EMBL/GenBank/DDBJ whole genome shotgun (WGS) entry which is preliminary data.</text>
</comment>